<comment type="caution">
    <text evidence="6">The sequence shown here is derived from an EMBL/GenBank/DDBJ whole genome shotgun (WGS) entry which is preliminary data.</text>
</comment>
<sequence>MTDRANLLDMGFEPARVEWALKATNNRGLQPALDHLEENAENPVPDLSSVSSTTSSAPPPYGGGDPMDEDEDLEALKAVYGDGGGGSNLGQAEAEAKSIRCSQCGKVFKNTALANYHAEKSGHDQFEESTEEIKPLTEEEKKEKLAELKTRMAEKRAKKATEEAKEAQANEQIRRRSAKDIGKLRDELKAKESLKEMERKKQEKLDEAKARARVKAQIEADRKERADKAAREKALREGVALPQEPAATPSAVAPPKPTVAGKDFPETRLQIRMANGGQPYVTTLSSDATLREVAEYLAGQTLSVDVETVDFAMHFPRKQFARSDFSKTLRELGLTPSAVLIAS</sequence>
<evidence type="ECO:0000256" key="3">
    <source>
        <dbReference type="ARBA" id="ARBA00023054"/>
    </source>
</evidence>
<feature type="region of interest" description="Disordered" evidence="4">
    <location>
        <begin position="30"/>
        <end position="91"/>
    </location>
</feature>
<feature type="region of interest" description="Disordered" evidence="4">
    <location>
        <begin position="123"/>
        <end position="142"/>
    </location>
</feature>
<dbReference type="InterPro" id="IPR015940">
    <property type="entry name" value="UBA"/>
</dbReference>
<dbReference type="PANTHER" id="PTHR46340:SF1">
    <property type="entry name" value="UBX DOMAIN-CONTAINING PROTEIN 1"/>
    <property type="match status" value="1"/>
</dbReference>
<dbReference type="Proteomes" id="UP000736335">
    <property type="component" value="Unassembled WGS sequence"/>
</dbReference>
<proteinExistence type="predicted"/>
<dbReference type="InterPro" id="IPR009060">
    <property type="entry name" value="UBA-like_sf"/>
</dbReference>
<evidence type="ECO:0000256" key="4">
    <source>
        <dbReference type="SAM" id="MobiDB-lite"/>
    </source>
</evidence>
<dbReference type="Gene3D" id="3.10.20.90">
    <property type="entry name" value="Phosphatidylinositol 3-kinase Catalytic Subunit, Chain A, domain 1"/>
    <property type="match status" value="1"/>
</dbReference>
<protein>
    <submittedName>
        <fullName evidence="6">Ubiquitin-related domain-containing protein</fullName>
    </submittedName>
</protein>
<dbReference type="SUPFAM" id="SSF54236">
    <property type="entry name" value="Ubiquitin-like"/>
    <property type="match status" value="1"/>
</dbReference>
<dbReference type="GO" id="GO:0005634">
    <property type="term" value="C:nucleus"/>
    <property type="evidence" value="ECO:0007669"/>
    <property type="project" value="TreeGrafter"/>
</dbReference>
<keyword evidence="7" id="KW-1185">Reference proteome</keyword>
<dbReference type="EMBL" id="WIUZ02000020">
    <property type="protein sequence ID" value="KAF9779246.1"/>
    <property type="molecule type" value="Genomic_DNA"/>
</dbReference>
<evidence type="ECO:0000256" key="2">
    <source>
        <dbReference type="ARBA" id="ARBA00022490"/>
    </source>
</evidence>
<keyword evidence="3" id="KW-0175">Coiled coil</keyword>
<feature type="region of interest" description="Disordered" evidence="4">
    <location>
        <begin position="154"/>
        <end position="209"/>
    </location>
</feature>
<dbReference type="SMART" id="SM00166">
    <property type="entry name" value="UBX"/>
    <property type="match status" value="1"/>
</dbReference>
<dbReference type="InterPro" id="IPR001012">
    <property type="entry name" value="UBX_dom"/>
</dbReference>
<evidence type="ECO:0000313" key="7">
    <source>
        <dbReference type="Proteomes" id="UP000736335"/>
    </source>
</evidence>
<keyword evidence="2" id="KW-0963">Cytoplasm</keyword>
<dbReference type="GO" id="GO:0031397">
    <property type="term" value="P:negative regulation of protein ubiquitination"/>
    <property type="evidence" value="ECO:0007669"/>
    <property type="project" value="TreeGrafter"/>
</dbReference>
<reference evidence="6" key="2">
    <citation type="submission" date="2020-11" db="EMBL/GenBank/DDBJ databases">
        <authorList>
            <consortium name="DOE Joint Genome Institute"/>
            <person name="Kuo A."/>
            <person name="Miyauchi S."/>
            <person name="Kiss E."/>
            <person name="Drula E."/>
            <person name="Kohler A."/>
            <person name="Sanchez-Garcia M."/>
            <person name="Andreopoulos B."/>
            <person name="Barry K.W."/>
            <person name="Bonito G."/>
            <person name="Buee M."/>
            <person name="Carver A."/>
            <person name="Chen C."/>
            <person name="Cichocki N."/>
            <person name="Clum A."/>
            <person name="Culley D."/>
            <person name="Crous P.W."/>
            <person name="Fauchery L."/>
            <person name="Girlanda M."/>
            <person name="Hayes R."/>
            <person name="Keri Z."/>
            <person name="Labutti K."/>
            <person name="Lipzen A."/>
            <person name="Lombard V."/>
            <person name="Magnuson J."/>
            <person name="Maillard F."/>
            <person name="Morin E."/>
            <person name="Murat C."/>
            <person name="Nolan M."/>
            <person name="Ohm R."/>
            <person name="Pangilinan J."/>
            <person name="Pereira M."/>
            <person name="Perotto S."/>
            <person name="Peter M."/>
            <person name="Riley R."/>
            <person name="Sitrit Y."/>
            <person name="Stielow B."/>
            <person name="Szollosi G."/>
            <person name="Zifcakova L."/>
            <person name="Stursova M."/>
            <person name="Spatafora J.W."/>
            <person name="Tedersoo L."/>
            <person name="Vaario L.-M."/>
            <person name="Yamada A."/>
            <person name="Yan M."/>
            <person name="Wang P."/>
            <person name="Xu J."/>
            <person name="Bruns T."/>
            <person name="Baldrian P."/>
            <person name="Vilgalys R."/>
            <person name="Henrissat B."/>
            <person name="Grigoriev I.V."/>
            <person name="Hibbett D."/>
            <person name="Nagy L.G."/>
            <person name="Martin F.M."/>
        </authorList>
    </citation>
    <scope>NUCLEOTIDE SEQUENCE</scope>
    <source>
        <strain evidence="6">UH-Tt-Lm1</strain>
    </source>
</reference>
<organism evidence="6 7">
    <name type="scientific">Thelephora terrestris</name>
    <dbReference type="NCBI Taxonomy" id="56493"/>
    <lineage>
        <taxon>Eukaryota</taxon>
        <taxon>Fungi</taxon>
        <taxon>Dikarya</taxon>
        <taxon>Basidiomycota</taxon>
        <taxon>Agaricomycotina</taxon>
        <taxon>Agaricomycetes</taxon>
        <taxon>Thelephorales</taxon>
        <taxon>Thelephoraceae</taxon>
        <taxon>Thelephora</taxon>
    </lineage>
</organism>
<dbReference type="PROSITE" id="PS00028">
    <property type="entry name" value="ZINC_FINGER_C2H2_1"/>
    <property type="match status" value="1"/>
</dbReference>
<evidence type="ECO:0000256" key="1">
    <source>
        <dbReference type="ARBA" id="ARBA00004496"/>
    </source>
</evidence>
<dbReference type="InterPro" id="IPR013087">
    <property type="entry name" value="Znf_C2H2_type"/>
</dbReference>
<dbReference type="SUPFAM" id="SSF46934">
    <property type="entry name" value="UBA-like"/>
    <property type="match status" value="1"/>
</dbReference>
<dbReference type="PROSITE" id="PS50033">
    <property type="entry name" value="UBX"/>
    <property type="match status" value="1"/>
</dbReference>
<dbReference type="Gene3D" id="1.10.8.10">
    <property type="entry name" value="DNA helicase RuvA subunit, C-terminal domain"/>
    <property type="match status" value="1"/>
</dbReference>
<dbReference type="GO" id="GO:0005737">
    <property type="term" value="C:cytoplasm"/>
    <property type="evidence" value="ECO:0007669"/>
    <property type="project" value="UniProtKB-SubCell"/>
</dbReference>
<evidence type="ECO:0000259" key="5">
    <source>
        <dbReference type="PROSITE" id="PS50033"/>
    </source>
</evidence>
<name>A0A9P6H6M0_9AGAM</name>
<dbReference type="GO" id="GO:1903094">
    <property type="term" value="P:negative regulation of protein K48-linked deubiquitination"/>
    <property type="evidence" value="ECO:0007669"/>
    <property type="project" value="TreeGrafter"/>
</dbReference>
<dbReference type="OrthoDB" id="10254930at2759"/>
<comment type="subcellular location">
    <subcellularLocation>
        <location evidence="1">Cytoplasm</location>
    </subcellularLocation>
</comment>
<feature type="compositionally biased region" description="Low complexity" evidence="4">
    <location>
        <begin position="43"/>
        <end position="56"/>
    </location>
</feature>
<gene>
    <name evidence="6" type="ORF">BJ322DRAFT_1089401</name>
</gene>
<dbReference type="GO" id="GO:0036435">
    <property type="term" value="F:K48-linked polyubiquitin modification-dependent protein binding"/>
    <property type="evidence" value="ECO:0007669"/>
    <property type="project" value="TreeGrafter"/>
</dbReference>
<dbReference type="GO" id="GO:0032435">
    <property type="term" value="P:negative regulation of proteasomal ubiquitin-dependent protein catabolic process"/>
    <property type="evidence" value="ECO:0007669"/>
    <property type="project" value="TreeGrafter"/>
</dbReference>
<reference evidence="6" key="1">
    <citation type="journal article" date="2020" name="Nat. Commun.">
        <title>Large-scale genome sequencing of mycorrhizal fungi provides insights into the early evolution of symbiotic traits.</title>
        <authorList>
            <person name="Miyauchi S."/>
            <person name="Kiss E."/>
            <person name="Kuo A."/>
            <person name="Drula E."/>
            <person name="Kohler A."/>
            <person name="Sanchez-Garcia M."/>
            <person name="Morin E."/>
            <person name="Andreopoulos B."/>
            <person name="Barry K.W."/>
            <person name="Bonito G."/>
            <person name="Buee M."/>
            <person name="Carver A."/>
            <person name="Chen C."/>
            <person name="Cichocki N."/>
            <person name="Clum A."/>
            <person name="Culley D."/>
            <person name="Crous P.W."/>
            <person name="Fauchery L."/>
            <person name="Girlanda M."/>
            <person name="Hayes R.D."/>
            <person name="Keri Z."/>
            <person name="LaButti K."/>
            <person name="Lipzen A."/>
            <person name="Lombard V."/>
            <person name="Magnuson J."/>
            <person name="Maillard F."/>
            <person name="Murat C."/>
            <person name="Nolan M."/>
            <person name="Ohm R.A."/>
            <person name="Pangilinan J."/>
            <person name="Pereira M.F."/>
            <person name="Perotto S."/>
            <person name="Peter M."/>
            <person name="Pfister S."/>
            <person name="Riley R."/>
            <person name="Sitrit Y."/>
            <person name="Stielow J.B."/>
            <person name="Szollosi G."/>
            <person name="Zifcakova L."/>
            <person name="Stursova M."/>
            <person name="Spatafora J.W."/>
            <person name="Tedersoo L."/>
            <person name="Vaario L.M."/>
            <person name="Yamada A."/>
            <person name="Yan M."/>
            <person name="Wang P."/>
            <person name="Xu J."/>
            <person name="Bruns T."/>
            <person name="Baldrian P."/>
            <person name="Vilgalys R."/>
            <person name="Dunand C."/>
            <person name="Henrissat B."/>
            <person name="Grigoriev I.V."/>
            <person name="Hibbett D."/>
            <person name="Nagy L.G."/>
            <person name="Martin F.M."/>
        </authorList>
    </citation>
    <scope>NUCLEOTIDE SEQUENCE</scope>
    <source>
        <strain evidence="6">UH-Tt-Lm1</strain>
    </source>
</reference>
<accession>A0A9P6H6M0</accession>
<dbReference type="PANTHER" id="PTHR46340">
    <property type="entry name" value="UBX DOMAIN-CONTAINING PROTEIN 1"/>
    <property type="match status" value="1"/>
</dbReference>
<dbReference type="InterPro" id="IPR029071">
    <property type="entry name" value="Ubiquitin-like_domsf"/>
</dbReference>
<dbReference type="Pfam" id="PF00789">
    <property type="entry name" value="UBX"/>
    <property type="match status" value="1"/>
</dbReference>
<feature type="domain" description="UBX" evidence="5">
    <location>
        <begin position="262"/>
        <end position="342"/>
    </location>
</feature>
<dbReference type="AlphaFoldDB" id="A0A9P6H6M0"/>
<dbReference type="Pfam" id="PF22562">
    <property type="entry name" value="UBA_7"/>
    <property type="match status" value="1"/>
</dbReference>
<evidence type="ECO:0000313" key="6">
    <source>
        <dbReference type="EMBL" id="KAF9779246.1"/>
    </source>
</evidence>